<dbReference type="EMBL" id="CP059491">
    <property type="protein sequence ID" value="QMT02968.1"/>
    <property type="molecule type" value="Genomic_DNA"/>
</dbReference>
<dbReference type="PANTHER" id="PTHR43072:SF23">
    <property type="entry name" value="UPF0039 PROTEIN C11D3.02C"/>
    <property type="match status" value="1"/>
</dbReference>
<dbReference type="Gene3D" id="3.40.630.30">
    <property type="match status" value="1"/>
</dbReference>
<dbReference type="KEGG" id="gji:H1R19_07575"/>
<evidence type="ECO:0000256" key="1">
    <source>
        <dbReference type="ARBA" id="ARBA00022679"/>
    </source>
</evidence>
<dbReference type="RefSeq" id="WP_219851126.1">
    <property type="nucleotide sequence ID" value="NZ_CP059491.1"/>
</dbReference>
<protein>
    <submittedName>
        <fullName evidence="4">N-acetyltransferase</fullName>
    </submittedName>
</protein>
<name>A0A7D7QZF2_9ACTN</name>
<evidence type="ECO:0000259" key="3">
    <source>
        <dbReference type="PROSITE" id="PS51186"/>
    </source>
</evidence>
<dbReference type="PROSITE" id="PS51186">
    <property type="entry name" value="GNAT"/>
    <property type="match status" value="1"/>
</dbReference>
<evidence type="ECO:0000313" key="4">
    <source>
        <dbReference type="EMBL" id="QMT02968.1"/>
    </source>
</evidence>
<keyword evidence="1 4" id="KW-0808">Transferase</keyword>
<feature type="domain" description="N-acetyltransferase" evidence="3">
    <location>
        <begin position="13"/>
        <end position="181"/>
    </location>
</feature>
<gene>
    <name evidence="4" type="ORF">H1R19_07575</name>
</gene>
<sequence>MTERAPDAGRTRIRVTDATVDDCEAVAEIYAHYVLHTVATFDYVVPSPAQWQAKHAAITSAGRPFVVARALDETGSEQVVGYAYLGTFRTMPAYDLSTEDSIYVAPGFGGRGIGSTLMAAMLERTNPENVRQIVAVIAATGGEGSIALHARHGFAEVGRLRSIGHKAGQWIDCVYMQKDLWADAPVP</sequence>
<dbReference type="Proteomes" id="UP000515663">
    <property type="component" value="Chromosome"/>
</dbReference>
<dbReference type="AlphaFoldDB" id="A0A7D7QZF2"/>
<proteinExistence type="predicted"/>
<keyword evidence="5" id="KW-1185">Reference proteome</keyword>
<evidence type="ECO:0000256" key="2">
    <source>
        <dbReference type="ARBA" id="ARBA00023315"/>
    </source>
</evidence>
<dbReference type="InterPro" id="IPR000182">
    <property type="entry name" value="GNAT_dom"/>
</dbReference>
<dbReference type="InterPro" id="IPR016181">
    <property type="entry name" value="Acyl_CoA_acyltransferase"/>
</dbReference>
<evidence type="ECO:0000313" key="5">
    <source>
        <dbReference type="Proteomes" id="UP000515663"/>
    </source>
</evidence>
<reference evidence="5" key="1">
    <citation type="submission" date="2020-07" db="EMBL/GenBank/DDBJ databases">
        <title>novel species isolated from the respiratory tract of Marmot.</title>
        <authorList>
            <person name="Zhang G."/>
        </authorList>
    </citation>
    <scope>NUCLEOTIDE SEQUENCE [LARGE SCALE GENOMIC DNA]</scope>
    <source>
        <strain evidence="5">686</strain>
    </source>
</reference>
<keyword evidence="2" id="KW-0012">Acyltransferase</keyword>
<organism evidence="4 5">
    <name type="scientific">Gordonia jinghuaiqii</name>
    <dbReference type="NCBI Taxonomy" id="2758710"/>
    <lineage>
        <taxon>Bacteria</taxon>
        <taxon>Bacillati</taxon>
        <taxon>Actinomycetota</taxon>
        <taxon>Actinomycetes</taxon>
        <taxon>Mycobacteriales</taxon>
        <taxon>Gordoniaceae</taxon>
        <taxon>Gordonia</taxon>
    </lineage>
</organism>
<dbReference type="CDD" id="cd04301">
    <property type="entry name" value="NAT_SF"/>
    <property type="match status" value="1"/>
</dbReference>
<dbReference type="PANTHER" id="PTHR43072">
    <property type="entry name" value="N-ACETYLTRANSFERASE"/>
    <property type="match status" value="1"/>
</dbReference>
<dbReference type="SUPFAM" id="SSF55729">
    <property type="entry name" value="Acyl-CoA N-acyltransferases (Nat)"/>
    <property type="match status" value="1"/>
</dbReference>
<accession>A0A7D7QZF2</accession>
<dbReference type="GO" id="GO:0016747">
    <property type="term" value="F:acyltransferase activity, transferring groups other than amino-acyl groups"/>
    <property type="evidence" value="ECO:0007669"/>
    <property type="project" value="InterPro"/>
</dbReference>
<dbReference type="Pfam" id="PF13420">
    <property type="entry name" value="Acetyltransf_4"/>
    <property type="match status" value="1"/>
</dbReference>